<dbReference type="EMBL" id="CP115174">
    <property type="protein sequence ID" value="WBO23399.1"/>
    <property type="molecule type" value="Genomic_DNA"/>
</dbReference>
<dbReference type="Proteomes" id="UP001210865">
    <property type="component" value="Chromosome"/>
</dbReference>
<feature type="region of interest" description="Disordered" evidence="1">
    <location>
        <begin position="348"/>
        <end position="368"/>
    </location>
</feature>
<evidence type="ECO:0000313" key="5">
    <source>
        <dbReference type="Proteomes" id="UP001210865"/>
    </source>
</evidence>
<feature type="region of interest" description="Disordered" evidence="1">
    <location>
        <begin position="275"/>
        <end position="332"/>
    </location>
</feature>
<organism evidence="4 5">
    <name type="scientific">Sphingomonas abietis</name>
    <dbReference type="NCBI Taxonomy" id="3012344"/>
    <lineage>
        <taxon>Bacteria</taxon>
        <taxon>Pseudomonadati</taxon>
        <taxon>Pseudomonadota</taxon>
        <taxon>Alphaproteobacteria</taxon>
        <taxon>Sphingomonadales</taxon>
        <taxon>Sphingomonadaceae</taxon>
        <taxon>Sphingomonas</taxon>
    </lineage>
</organism>
<feature type="compositionally biased region" description="Low complexity" evidence="1">
    <location>
        <begin position="275"/>
        <end position="286"/>
    </location>
</feature>
<dbReference type="Gene3D" id="1.25.40.10">
    <property type="entry name" value="Tetratricopeptide repeat domain"/>
    <property type="match status" value="1"/>
</dbReference>
<dbReference type="SUPFAM" id="SSF110997">
    <property type="entry name" value="Sporulation related repeat"/>
    <property type="match status" value="1"/>
</dbReference>
<name>A0ABY7NTY6_9SPHN</name>
<dbReference type="InterPro" id="IPR007730">
    <property type="entry name" value="SPOR-like_dom"/>
</dbReference>
<sequence length="677" mass="69580">MPTFPPPGLLRRLPIFALLLSVAPAALAQLPAGAVVQSLPKSDDPAELLAQALRTLATEPANLSALTVAGHNALALGDPNAAVGFFGRAQEIAPRDGAIKAGLGSALVQLEKPQDALRLFADASRLGVPDVDIAEDRGLAYDLTGQQSLAQRDYQTVLAVHPEDEAVRRRLALSQGISGNKAGAIATLDPLIRKRDIAGWRAQTFVLAMNGDAKGAGDITRIMLPQQAAMLQPFLVRLATLSPADKARAVHFGEMPATGTTYTPTQVASVDTPATYASAPTSAPSSDLAPLKRTPVPAAVAKPQPRRTVTASSAPIPATPATTTPAATTSATTTPAAPLAGIALTPAQTADQAPAHATGVPTGPQIAQAAPVPPLEAAPVAAPVVALPTPAVQGHYDLPHDAATKSGTRAARPLPAPVKTVGTPVVHGRTVAAADDDAIDGKMKGSVAAKSRIAAIDHDDDDAVKTKARVHAKADADDDTDTDAKAKKGTTRTPDEDCAPVPKSHSRSRAKAKAKAAKASVRCEKPVSTDDADAAPAKARKGKGGKDGKDVVAKGKKADADADDGSSAGRTAKSSKSDKPGSDKSAAERIYVQVAGGANKDDMDKAWADVKKKAPVLMKDHKPLTTPLRATNRLLVGPFKTEDEAQAFVNKMAAKGLSGFTFKSGKGQKVEKIDTAP</sequence>
<feature type="region of interest" description="Disordered" evidence="1">
    <location>
        <begin position="460"/>
        <end position="590"/>
    </location>
</feature>
<keyword evidence="2" id="KW-0732">Signal</keyword>
<proteinExistence type="predicted"/>
<feature type="compositionally biased region" description="Basic residues" evidence="1">
    <location>
        <begin position="504"/>
        <end position="516"/>
    </location>
</feature>
<dbReference type="Gene3D" id="3.30.70.1070">
    <property type="entry name" value="Sporulation related repeat"/>
    <property type="match status" value="1"/>
</dbReference>
<dbReference type="Pfam" id="PF05036">
    <property type="entry name" value="SPOR"/>
    <property type="match status" value="1"/>
</dbReference>
<accession>A0ABY7NTY6</accession>
<feature type="compositionally biased region" description="Basic and acidic residues" evidence="1">
    <location>
        <begin position="544"/>
        <end position="560"/>
    </location>
</feature>
<evidence type="ECO:0000313" key="4">
    <source>
        <dbReference type="EMBL" id="WBO23399.1"/>
    </source>
</evidence>
<feature type="signal peptide" evidence="2">
    <location>
        <begin position="1"/>
        <end position="28"/>
    </location>
</feature>
<dbReference type="InterPro" id="IPR011990">
    <property type="entry name" value="TPR-like_helical_dom_sf"/>
</dbReference>
<evidence type="ECO:0000256" key="1">
    <source>
        <dbReference type="SAM" id="MobiDB-lite"/>
    </source>
</evidence>
<dbReference type="SUPFAM" id="SSF48452">
    <property type="entry name" value="TPR-like"/>
    <property type="match status" value="1"/>
</dbReference>
<dbReference type="RefSeq" id="WP_270078031.1">
    <property type="nucleotide sequence ID" value="NZ_CP115174.1"/>
</dbReference>
<gene>
    <name evidence="4" type="ORF">PBT88_04515</name>
</gene>
<dbReference type="PROSITE" id="PS51724">
    <property type="entry name" value="SPOR"/>
    <property type="match status" value="1"/>
</dbReference>
<feature type="compositionally biased region" description="Basic and acidic residues" evidence="1">
    <location>
        <begin position="575"/>
        <end position="587"/>
    </location>
</feature>
<reference evidence="4 5" key="1">
    <citation type="submission" date="2022-12" db="EMBL/GenBank/DDBJ databases">
        <title>Sphingomonas abieness sp. nov., an endophytic bacterium isolated from Abies koreana.</title>
        <authorList>
            <person name="Jiang L."/>
            <person name="Lee J."/>
        </authorList>
    </citation>
    <scope>NUCLEOTIDE SEQUENCE [LARGE SCALE GENOMIC DNA]</scope>
    <source>
        <strain evidence="5">PAMB 00755</strain>
    </source>
</reference>
<feature type="chain" id="PRO_5046408348" evidence="2">
    <location>
        <begin position="29"/>
        <end position="677"/>
    </location>
</feature>
<keyword evidence="5" id="KW-1185">Reference proteome</keyword>
<evidence type="ECO:0000259" key="3">
    <source>
        <dbReference type="PROSITE" id="PS51724"/>
    </source>
</evidence>
<feature type="domain" description="SPOR" evidence="3">
    <location>
        <begin position="584"/>
        <end position="664"/>
    </location>
</feature>
<protein>
    <submittedName>
        <fullName evidence="4">SPOR domain-containing protein</fullName>
    </submittedName>
</protein>
<feature type="compositionally biased region" description="Low complexity" evidence="1">
    <location>
        <begin position="310"/>
        <end position="332"/>
    </location>
</feature>
<evidence type="ECO:0000256" key="2">
    <source>
        <dbReference type="SAM" id="SignalP"/>
    </source>
</evidence>
<dbReference type="InterPro" id="IPR036680">
    <property type="entry name" value="SPOR-like_sf"/>
</dbReference>